<evidence type="ECO:0008006" key="3">
    <source>
        <dbReference type="Google" id="ProtNLM"/>
    </source>
</evidence>
<reference evidence="1 2" key="1">
    <citation type="submission" date="2023-01" db="EMBL/GenBank/DDBJ databases">
        <title>Novel diversity within Roseofilum (Cyanobacteria; Desertifilaceae) from marine benthic mats with descriptions of four novel species.</title>
        <authorList>
            <person name="Wang Y."/>
            <person name="Berthold D.E."/>
            <person name="Hu J."/>
            <person name="Lefler F.W."/>
            <person name="Laughinghouse H.D. IV."/>
        </authorList>
    </citation>
    <scope>NUCLEOTIDE SEQUENCE [LARGE SCALE GENOMIC DNA]</scope>
    <source>
        <strain evidence="1 2">BLCC-M114</strain>
    </source>
</reference>
<comment type="caution">
    <text evidence="1">The sequence shown here is derived from an EMBL/GenBank/DDBJ whole genome shotgun (WGS) entry which is preliminary data.</text>
</comment>
<evidence type="ECO:0000313" key="2">
    <source>
        <dbReference type="Proteomes" id="UP001235849"/>
    </source>
</evidence>
<keyword evidence="2" id="KW-1185">Reference proteome</keyword>
<dbReference type="RefSeq" id="WP_283767767.1">
    <property type="nucleotide sequence ID" value="NZ_JAQOSO010000083.1"/>
</dbReference>
<dbReference type="EMBL" id="JAQOSO010000083">
    <property type="protein sequence ID" value="MDJ1175461.1"/>
    <property type="molecule type" value="Genomic_DNA"/>
</dbReference>
<evidence type="ECO:0000313" key="1">
    <source>
        <dbReference type="EMBL" id="MDJ1175461.1"/>
    </source>
</evidence>
<accession>A0ABT7BAC3</accession>
<name>A0ABT7BAC3_9CYAN</name>
<proteinExistence type="predicted"/>
<organism evidence="1 2">
    <name type="scientific">Roseofilum capinflatum BLCC-M114</name>
    <dbReference type="NCBI Taxonomy" id="3022440"/>
    <lineage>
        <taxon>Bacteria</taxon>
        <taxon>Bacillati</taxon>
        <taxon>Cyanobacteriota</taxon>
        <taxon>Cyanophyceae</taxon>
        <taxon>Desertifilales</taxon>
        <taxon>Desertifilaceae</taxon>
        <taxon>Roseofilum</taxon>
        <taxon>Roseofilum capinflatum</taxon>
    </lineage>
</organism>
<gene>
    <name evidence="1" type="ORF">PMG25_15325</name>
</gene>
<dbReference type="Proteomes" id="UP001235849">
    <property type="component" value="Unassembled WGS sequence"/>
</dbReference>
<sequence length="76" mass="8824">MLKSYEAIYQDDQVKWLTEKPDVKSARVIVTVLSEYEYPRKRRTPPEKIAGKGKTLGDLVRPIVDEEDWDCLKDGI</sequence>
<protein>
    <recommendedName>
        <fullName evidence="3">DUF2281 domain-containing protein</fullName>
    </recommendedName>
</protein>